<proteinExistence type="predicted"/>
<sequence>MSSPVGVQVAPQAKNVLVFRNGDPFHFGRKIVVNEKQFLTFEAFLNEVTNCIQAPVAVRNIYTPRNGHRITHLGDLRNKGEYVAGGTEKFRRLDYLHTGVKQSDVLKQRDIYQVPANLNFIERWRKDLQLPCVIHVFRNGDLMTPPFRVLLSPVILKEWELILSLLTKKANLYSGAVRKLCTLDGVSLFSGAELVSGEYYVAVGSEKYKCLPYQELLTVHGERYGYL</sequence>
<dbReference type="AlphaFoldDB" id="A0A8T2K7D8"/>
<dbReference type="GO" id="GO:0035556">
    <property type="term" value="P:intracellular signal transduction"/>
    <property type="evidence" value="ECO:0007669"/>
    <property type="project" value="InterPro"/>
</dbReference>
<organism evidence="3 4">
    <name type="scientific">Hymenochirus boettgeri</name>
    <name type="common">Congo dwarf clawed frog</name>
    <dbReference type="NCBI Taxonomy" id="247094"/>
    <lineage>
        <taxon>Eukaryota</taxon>
        <taxon>Metazoa</taxon>
        <taxon>Chordata</taxon>
        <taxon>Craniata</taxon>
        <taxon>Vertebrata</taxon>
        <taxon>Euteleostomi</taxon>
        <taxon>Amphibia</taxon>
        <taxon>Batrachia</taxon>
        <taxon>Anura</taxon>
        <taxon>Pipoidea</taxon>
        <taxon>Pipidae</taxon>
        <taxon>Pipinae</taxon>
        <taxon>Hymenochirus</taxon>
    </lineage>
</organism>
<dbReference type="OrthoDB" id="1738954at2759"/>
<dbReference type="PROSITE" id="PS50309">
    <property type="entry name" value="DC"/>
    <property type="match status" value="2"/>
</dbReference>
<feature type="domain" description="Doublecortin" evidence="2">
    <location>
        <begin position="132"/>
        <end position="214"/>
    </location>
</feature>
<dbReference type="PANTHER" id="PTHR23004">
    <property type="entry name" value="DOUBLECORTIN DOMAIN CONTAINING 2"/>
    <property type="match status" value="1"/>
</dbReference>
<keyword evidence="1" id="KW-0677">Repeat</keyword>
<comment type="caution">
    <text evidence="3">The sequence shown here is derived from an EMBL/GenBank/DDBJ whole genome shotgun (WGS) entry which is preliminary data.</text>
</comment>
<dbReference type="FunFam" id="3.10.20.230:FF:000004">
    <property type="entry name" value="Doublecortin domain containing 2"/>
    <property type="match status" value="1"/>
</dbReference>
<dbReference type="GO" id="GO:0005815">
    <property type="term" value="C:microtubule organizing center"/>
    <property type="evidence" value="ECO:0007669"/>
    <property type="project" value="TreeGrafter"/>
</dbReference>
<gene>
    <name evidence="3" type="ORF">GDO86_003668</name>
</gene>
<dbReference type="GO" id="GO:0005874">
    <property type="term" value="C:microtubule"/>
    <property type="evidence" value="ECO:0007669"/>
    <property type="project" value="TreeGrafter"/>
</dbReference>
<dbReference type="Gene3D" id="3.10.20.230">
    <property type="entry name" value="Doublecortin domain"/>
    <property type="match status" value="2"/>
</dbReference>
<dbReference type="SMART" id="SM00537">
    <property type="entry name" value="DCX"/>
    <property type="match status" value="2"/>
</dbReference>
<dbReference type="FunFam" id="3.10.20.230:FF:000011">
    <property type="entry name" value="Doublecortin domain containing 2B"/>
    <property type="match status" value="1"/>
</dbReference>
<dbReference type="EMBL" id="JAACNH010000002">
    <property type="protein sequence ID" value="KAG8451550.1"/>
    <property type="molecule type" value="Genomic_DNA"/>
</dbReference>
<evidence type="ECO:0000313" key="4">
    <source>
        <dbReference type="Proteomes" id="UP000812440"/>
    </source>
</evidence>
<name>A0A8T2K7D8_9PIPI</name>
<dbReference type="Pfam" id="PF03607">
    <property type="entry name" value="DCX"/>
    <property type="match status" value="2"/>
</dbReference>
<reference evidence="3" key="1">
    <citation type="thesis" date="2020" institute="ProQuest LLC" country="789 East Eisenhower Parkway, Ann Arbor, MI, USA">
        <title>Comparative Genomics and Chromosome Evolution.</title>
        <authorList>
            <person name="Mudd A.B."/>
        </authorList>
    </citation>
    <scope>NUCLEOTIDE SEQUENCE</scope>
    <source>
        <strain evidence="3">Female2</strain>
        <tissue evidence="3">Blood</tissue>
    </source>
</reference>
<keyword evidence="4" id="KW-1185">Reference proteome</keyword>
<evidence type="ECO:0000259" key="2">
    <source>
        <dbReference type="PROSITE" id="PS50309"/>
    </source>
</evidence>
<dbReference type="PANTHER" id="PTHR23004:SF10">
    <property type="entry name" value="DOUBLECORTIN DOMAIN-CONTAINING PROTEIN 2B"/>
    <property type="match status" value="1"/>
</dbReference>
<evidence type="ECO:0000313" key="3">
    <source>
        <dbReference type="EMBL" id="KAG8451550.1"/>
    </source>
</evidence>
<evidence type="ECO:0000256" key="1">
    <source>
        <dbReference type="ARBA" id="ARBA00022737"/>
    </source>
</evidence>
<dbReference type="InterPro" id="IPR003533">
    <property type="entry name" value="Doublecortin_dom"/>
</dbReference>
<dbReference type="Proteomes" id="UP000812440">
    <property type="component" value="Chromosome 2"/>
</dbReference>
<dbReference type="InterPro" id="IPR036572">
    <property type="entry name" value="Doublecortin_dom_sf"/>
</dbReference>
<accession>A0A8T2K7D8</accession>
<dbReference type="SUPFAM" id="SSF89837">
    <property type="entry name" value="Doublecortin (DC)"/>
    <property type="match status" value="2"/>
</dbReference>
<protein>
    <recommendedName>
        <fullName evidence="2">Doublecortin domain-containing protein</fullName>
    </recommendedName>
</protein>
<feature type="domain" description="Doublecortin" evidence="2">
    <location>
        <begin position="14"/>
        <end position="96"/>
    </location>
</feature>